<comment type="caution">
    <text evidence="1">The sequence shown here is derived from an EMBL/GenBank/DDBJ whole genome shotgun (WGS) entry which is preliminary data.</text>
</comment>
<dbReference type="InterPro" id="IPR025506">
    <property type="entry name" value="Abi_alpha"/>
</dbReference>
<accession>A0A4R6C6M5</accession>
<dbReference type="RefSeq" id="WP_133418716.1">
    <property type="nucleotide sequence ID" value="NZ_SDQG01000001.1"/>
</dbReference>
<name>A0A4R6C6M5_9STAP</name>
<sequence>MDPFFGKGIDKIIDGAAEGPIKTLNTTWDLIFGGYHNWVAKIQYKRELDLIAFKNSIEQKITTIPTENLIEPQLSLLGPAIEASKFYISENYVRELFANLIASSMDSRKSKNIHHSFVEIIKQMSSNDAKLFDHLSKQFVIPSVRYKTSVNHSGSGSSLSDAIIAKSPLTFEETEISLVNLNRVGLIDIDIGFSAYTDESHYYPFNSPEMINEFYRRIENKFSDSYKEIFDSLKSFTIFEIATANNVSVDTIYSKIQPMSVEIQKGKIEVTSFGHAFISCCLK</sequence>
<reference evidence="1 2" key="1">
    <citation type="submission" date="2019-01" db="EMBL/GenBank/DDBJ databases">
        <title>Draft genome sequences of Macrococcus caseolyticus, Macrococcus canis, Macrococcus bohemicus and Macrococcus goetzii.</title>
        <authorList>
            <person name="Mazhar S."/>
            <person name="Altermann E."/>
            <person name="Hill C."/>
            <person name="Mcauliffe O."/>
        </authorList>
    </citation>
    <scope>NUCLEOTIDE SEQUENCE [LARGE SCALE GENOMIC DNA]</scope>
    <source>
        <strain evidence="1 2">DPC7162</strain>
    </source>
</reference>
<dbReference type="Proteomes" id="UP000294865">
    <property type="component" value="Unassembled WGS sequence"/>
</dbReference>
<organism evidence="1 2">
    <name type="scientific">Macrococcoides canis</name>
    <dbReference type="NCBI Taxonomy" id="1855823"/>
    <lineage>
        <taxon>Bacteria</taxon>
        <taxon>Bacillati</taxon>
        <taxon>Bacillota</taxon>
        <taxon>Bacilli</taxon>
        <taxon>Bacillales</taxon>
        <taxon>Staphylococcaceae</taxon>
        <taxon>Macrococcoides</taxon>
    </lineage>
</organism>
<protein>
    <submittedName>
        <fullName evidence="1">DUF4393 domain-containing protein</fullName>
    </submittedName>
</protein>
<dbReference type="Gene3D" id="3.30.110.190">
    <property type="match status" value="1"/>
</dbReference>
<proteinExistence type="predicted"/>
<evidence type="ECO:0000313" key="1">
    <source>
        <dbReference type="EMBL" id="TDM18086.1"/>
    </source>
</evidence>
<dbReference type="Pfam" id="PF14337">
    <property type="entry name" value="Abi_alpha"/>
    <property type="match status" value="1"/>
</dbReference>
<gene>
    <name evidence="1" type="ORF">ETI04_00945</name>
</gene>
<dbReference type="AlphaFoldDB" id="A0A4R6C6M5"/>
<evidence type="ECO:0000313" key="2">
    <source>
        <dbReference type="Proteomes" id="UP000294865"/>
    </source>
</evidence>
<dbReference type="EMBL" id="SDQG01000001">
    <property type="protein sequence ID" value="TDM18086.1"/>
    <property type="molecule type" value="Genomic_DNA"/>
</dbReference>